<dbReference type="EMBL" id="RBZV01000007">
    <property type="protein sequence ID" value="RKP46479.1"/>
    <property type="molecule type" value="Genomic_DNA"/>
</dbReference>
<evidence type="ECO:0008006" key="3">
    <source>
        <dbReference type="Google" id="ProtNLM"/>
    </source>
</evidence>
<evidence type="ECO:0000313" key="1">
    <source>
        <dbReference type="EMBL" id="RKP46479.1"/>
    </source>
</evidence>
<evidence type="ECO:0000313" key="2">
    <source>
        <dbReference type="Proteomes" id="UP000280434"/>
    </source>
</evidence>
<dbReference type="RefSeq" id="WP_121279354.1">
    <property type="nucleotide sequence ID" value="NZ_RBZV01000007.1"/>
</dbReference>
<proteinExistence type="predicted"/>
<organism evidence="1 2">
    <name type="scientific">Trinickia fusca</name>
    <dbReference type="NCBI Taxonomy" id="2419777"/>
    <lineage>
        <taxon>Bacteria</taxon>
        <taxon>Pseudomonadati</taxon>
        <taxon>Pseudomonadota</taxon>
        <taxon>Betaproteobacteria</taxon>
        <taxon>Burkholderiales</taxon>
        <taxon>Burkholderiaceae</taxon>
        <taxon>Trinickia</taxon>
    </lineage>
</organism>
<dbReference type="Proteomes" id="UP000280434">
    <property type="component" value="Unassembled WGS sequence"/>
</dbReference>
<name>A0A494XEB3_9BURK</name>
<dbReference type="OrthoDB" id="8717392at2"/>
<reference evidence="1 2" key="1">
    <citation type="submission" date="2018-10" db="EMBL/GenBank/DDBJ databases">
        <title>Paraburkholderia sp. 7MK8-2, isolated from soil.</title>
        <authorList>
            <person name="Gao Z.-H."/>
            <person name="Qiu L.-H."/>
        </authorList>
    </citation>
    <scope>NUCLEOTIDE SEQUENCE [LARGE SCALE GENOMIC DNA]</scope>
    <source>
        <strain evidence="1 2">7MK8-2</strain>
    </source>
</reference>
<sequence>MITQAAKDSFERIFFQAARTRLTVESSHACDIVRASAHGNAEPKPGAEVLVLTIASIEFRIVLLLQFADDEATRAYYLGQGAERTLREAGMEIGNLCCGAINQQLVEYFPDLGMSTPYALSSDCMGYIDELKPGYVTAYDVTIEHAVRLRATLCVCMSAPLDFVANVTEDAHESAGELELF</sequence>
<dbReference type="AlphaFoldDB" id="A0A494XEB3"/>
<accession>A0A494XEB3</accession>
<comment type="caution">
    <text evidence="1">The sequence shown here is derived from an EMBL/GenBank/DDBJ whole genome shotgun (WGS) entry which is preliminary data.</text>
</comment>
<keyword evidence="2" id="KW-1185">Reference proteome</keyword>
<gene>
    <name evidence="1" type="ORF">D7S89_17840</name>
</gene>
<protein>
    <recommendedName>
        <fullName evidence="3">Chemotaxis protein CheX</fullName>
    </recommendedName>
</protein>